<gene>
    <name evidence="3" type="ORF">ACFSSE_00625</name>
</gene>
<dbReference type="Proteomes" id="UP001597546">
    <property type="component" value="Unassembled WGS sequence"/>
</dbReference>
<keyword evidence="4" id="KW-1185">Reference proteome</keyword>
<accession>A0ABW5TN07</accession>
<dbReference type="InterPro" id="IPR026444">
    <property type="entry name" value="Secre_tail"/>
</dbReference>
<dbReference type="Gene3D" id="2.60.40.3440">
    <property type="match status" value="1"/>
</dbReference>
<dbReference type="InterPro" id="IPR052063">
    <property type="entry name" value="Polysaccharide_Lyase_1"/>
</dbReference>
<protein>
    <submittedName>
        <fullName evidence="3">T9SS type A sorting domain-containing protein</fullName>
    </submittedName>
</protein>
<dbReference type="InterPro" id="IPR012334">
    <property type="entry name" value="Pectin_lyas_fold"/>
</dbReference>
<dbReference type="SUPFAM" id="SSF51126">
    <property type="entry name" value="Pectin lyase-like"/>
    <property type="match status" value="1"/>
</dbReference>
<name>A0ABW5TN07_9SPHI</name>
<organism evidence="3 4">
    <name type="scientific">Pedobacter alpinus</name>
    <dbReference type="NCBI Taxonomy" id="1590643"/>
    <lineage>
        <taxon>Bacteria</taxon>
        <taxon>Pseudomonadati</taxon>
        <taxon>Bacteroidota</taxon>
        <taxon>Sphingobacteriia</taxon>
        <taxon>Sphingobacteriales</taxon>
        <taxon>Sphingobacteriaceae</taxon>
        <taxon>Pedobacter</taxon>
    </lineage>
</organism>
<reference evidence="4" key="1">
    <citation type="journal article" date="2019" name="Int. J. Syst. Evol. Microbiol.">
        <title>The Global Catalogue of Microorganisms (GCM) 10K type strain sequencing project: providing services to taxonomists for standard genome sequencing and annotation.</title>
        <authorList>
            <consortium name="The Broad Institute Genomics Platform"/>
            <consortium name="The Broad Institute Genome Sequencing Center for Infectious Disease"/>
            <person name="Wu L."/>
            <person name="Ma J."/>
        </authorList>
    </citation>
    <scope>NUCLEOTIDE SEQUENCE [LARGE SCALE GENOMIC DNA]</scope>
    <source>
        <strain evidence="4">KCTC 42456</strain>
    </source>
</reference>
<dbReference type="NCBIfam" id="TIGR04183">
    <property type="entry name" value="Por_Secre_tail"/>
    <property type="match status" value="1"/>
</dbReference>
<sequence length="1025" mass="111693">MINKKLIAKLGLASVVILLFTNTLKSQTPIIKIDLNMNGRPAQQVQYDFPNTSHVHWVVTKPITDTLLANGITFILRKGPRGVNLSPTWYSSSVQAGAFEAKFTNDGVFVKDGDFAVGASIDLIIKGLPAGIHNLTTFHNVTDNIIPANACPIDVYVDNVLKINDLVPSIRLEKITEVSTSDLQITAVDGQDVVISYRAETSGSQPVKNMYINGIYLNVVNVGKKARAIDPVSQNQYLDVSNGSGYTLKWESSPSAISHDIYFGTDSLGVANANRNSSFYKGNQTKLDTTFAVGNLYSMDSYYWRIDEVSTDQTYKGDVWLFRTRQLAFSGAEGFGQFARGGRGGKVVYVTNLNDSGAGSLREAVTNNIGPRTIVFNVGGVIQLQSRLVLSNRYVTIAGQTAPGKGICIRKSPFGIGADDAIVRFVRLRLGSGPTADGMGMNGNNSIMDHCSISWTIDEAFSSRGAKNITLQNTLISEALNIAGHQNYPAGAQHGYAATIGGKKGSFHHNLLAHNYGRNWSLGGGLNPGGFFDGQLDIRNNVVYNWGNRATDGGSYEVNFVNNYYKPGAGTTLFFALTAQYENVRQGTQRYYFEGNVMPGRFNESNQSAGKRVTLSNGQPALTYDPWVNTPFFDAPVTTQTAYHGYKMVLSDVGVNQPVLDLHDTRMVNETLNGTYTVTGSISGKKGFPDSETDAGGFELYPTVARLPNWDTDIDGLPDWWENIKGTSPNSAPGDFSDANQDIDRDGVTNLDEYLQWMAEPHYQSVAGEKVNIDISQLSKGFSITPAYTVSNIVNGSATVNNGIVEFTPLANGLAAFDFTVTDGQGHSMTKKVNVVKGVDLTLLPVTLTEFSAQRENKKEVSVNWKTVQENNNSHFEILRSDDGKSFINLGVKINSKGLGGNSKAVLNYDFLDNNSNIQDTYYQLLQVDKDGAKSFSDIKLAKGNETEFSVWPIPSNGDVFIAVGELKEPANLNVYDVSGKLISQQALSSNQTHKIALQNKGLFILRAKSIKTGNDLFVKKIILE</sequence>
<evidence type="ECO:0000313" key="4">
    <source>
        <dbReference type="Proteomes" id="UP001597546"/>
    </source>
</evidence>
<keyword evidence="1" id="KW-0479">Metal-binding</keyword>
<keyword evidence="2" id="KW-0325">Glycoprotein</keyword>
<evidence type="ECO:0000256" key="1">
    <source>
        <dbReference type="ARBA" id="ARBA00022723"/>
    </source>
</evidence>
<dbReference type="EMBL" id="JBHULV010000003">
    <property type="protein sequence ID" value="MFD2730199.1"/>
    <property type="molecule type" value="Genomic_DNA"/>
</dbReference>
<dbReference type="PANTHER" id="PTHR42970:SF1">
    <property type="entry name" value="PECTATE LYASE C-RELATED"/>
    <property type="match status" value="1"/>
</dbReference>
<evidence type="ECO:0000313" key="3">
    <source>
        <dbReference type="EMBL" id="MFD2730199.1"/>
    </source>
</evidence>
<dbReference type="RefSeq" id="WP_379100644.1">
    <property type="nucleotide sequence ID" value="NZ_JBHULV010000003.1"/>
</dbReference>
<dbReference type="Pfam" id="PF17963">
    <property type="entry name" value="Big_9"/>
    <property type="match status" value="1"/>
</dbReference>
<dbReference type="Gene3D" id="2.160.20.10">
    <property type="entry name" value="Single-stranded right-handed beta-helix, Pectin lyase-like"/>
    <property type="match status" value="1"/>
</dbReference>
<evidence type="ECO:0000256" key="2">
    <source>
        <dbReference type="ARBA" id="ARBA00023180"/>
    </source>
</evidence>
<proteinExistence type="predicted"/>
<comment type="caution">
    <text evidence="3">The sequence shown here is derived from an EMBL/GenBank/DDBJ whole genome shotgun (WGS) entry which is preliminary data.</text>
</comment>
<dbReference type="PANTHER" id="PTHR42970">
    <property type="entry name" value="PECTATE LYASE C-RELATED"/>
    <property type="match status" value="1"/>
</dbReference>
<dbReference type="InterPro" id="IPR011050">
    <property type="entry name" value="Pectin_lyase_fold/virulence"/>
</dbReference>